<proteinExistence type="predicted"/>
<dbReference type="GO" id="GO:0016702">
    <property type="term" value="F:oxidoreductase activity, acting on single donors with incorporation of molecular oxygen, incorporation of two atoms of oxygen"/>
    <property type="evidence" value="ECO:0007669"/>
    <property type="project" value="UniProtKB-ARBA"/>
</dbReference>
<gene>
    <name evidence="2" type="ORF">LL252_11135</name>
</gene>
<comment type="caution">
    <text evidence="2">The sequence shown here is derived from an EMBL/GenBank/DDBJ whole genome shotgun (WGS) entry which is preliminary data.</text>
</comment>
<evidence type="ECO:0000313" key="2">
    <source>
        <dbReference type="EMBL" id="MCC4309125.1"/>
    </source>
</evidence>
<evidence type="ECO:0000313" key="3">
    <source>
        <dbReference type="Proteomes" id="UP001108027"/>
    </source>
</evidence>
<accession>A0A9Q3UMV7</accession>
<keyword evidence="3" id="KW-1185">Reference proteome</keyword>
<name>A0A9Q3UMV7_9GAMM</name>
<sequence>MTVVSAFLVPGSPLPYLRQDNPPWQPLAAGYEKVRDALQASKPDALLIYSTQWFAVLDQLWQARPHLTGEHVDENWYEYGDLTIDLRSDTDLVDACIAGCADIGIRAKGVNYDHFPVDTGTIVANNFVNPGGKIPLVIAANNLYHGPGETEKLAAMAVEQADKQGKRLAVLAIGGLSAAYFDEDIDIADDRIRHDADDAANRQLLDALANGDRRSASEALGRFNEGTKADMGMKHLAWLFGATGDFKGARVHAYGPTYGAGAAVVEFNL</sequence>
<dbReference type="Pfam" id="PF02900">
    <property type="entry name" value="LigB"/>
    <property type="match status" value="1"/>
</dbReference>
<feature type="domain" description="Extradiol ring-cleavage dioxygenase class III enzyme subunit B" evidence="1">
    <location>
        <begin position="19"/>
        <end position="255"/>
    </location>
</feature>
<dbReference type="EMBL" id="JAJGNA010000012">
    <property type="protein sequence ID" value="MCC4309125.1"/>
    <property type="molecule type" value="Genomic_DNA"/>
</dbReference>
<reference evidence="2" key="1">
    <citation type="submission" date="2021-10" db="EMBL/GenBank/DDBJ databases">
        <title>The diversity and Nitrogen Metabolism of Culturable Nitrate-Utilizing Bacteria Within the Oxygen Minimum Zone of the Changjiang (Yangtze River)Estuary.</title>
        <authorList>
            <person name="Zhang D."/>
            <person name="Zheng J."/>
            <person name="Liu S."/>
            <person name="He W."/>
        </authorList>
    </citation>
    <scope>NUCLEOTIDE SEQUENCE</scope>
    <source>
        <strain evidence="2">FXH-223</strain>
    </source>
</reference>
<evidence type="ECO:0000259" key="1">
    <source>
        <dbReference type="Pfam" id="PF02900"/>
    </source>
</evidence>
<dbReference type="SUPFAM" id="SSF53213">
    <property type="entry name" value="LigB-like"/>
    <property type="match status" value="1"/>
</dbReference>
<dbReference type="Proteomes" id="UP001108027">
    <property type="component" value="Unassembled WGS sequence"/>
</dbReference>
<dbReference type="InterPro" id="IPR004183">
    <property type="entry name" value="Xdiol_dOase_suB"/>
</dbReference>
<dbReference type="AlphaFoldDB" id="A0A9Q3UMV7"/>
<dbReference type="RefSeq" id="WP_228234063.1">
    <property type="nucleotide sequence ID" value="NZ_ARXL01000033.1"/>
</dbReference>
<organism evidence="2 3">
    <name type="scientific">Alloalcanivorax marinus</name>
    <dbReference type="NCBI Taxonomy" id="1177169"/>
    <lineage>
        <taxon>Bacteria</taxon>
        <taxon>Pseudomonadati</taxon>
        <taxon>Pseudomonadota</taxon>
        <taxon>Gammaproteobacteria</taxon>
        <taxon>Oceanospirillales</taxon>
        <taxon>Alcanivoracaceae</taxon>
        <taxon>Alloalcanivorax</taxon>
    </lineage>
</organism>
<dbReference type="Gene3D" id="3.40.830.10">
    <property type="entry name" value="LigB-like"/>
    <property type="match status" value="1"/>
</dbReference>
<dbReference type="GO" id="GO:0008198">
    <property type="term" value="F:ferrous iron binding"/>
    <property type="evidence" value="ECO:0007669"/>
    <property type="project" value="InterPro"/>
</dbReference>
<protein>
    <submittedName>
        <fullName evidence="2">tRNA U-34 5-methylaminomethyl-2-thiouridine biosynthesis protein</fullName>
    </submittedName>
</protein>